<proteinExistence type="predicted"/>
<evidence type="ECO:0000313" key="2">
    <source>
        <dbReference type="Proteomes" id="UP001177021"/>
    </source>
</evidence>
<protein>
    <submittedName>
        <fullName evidence="1">Uncharacterized protein</fullName>
    </submittedName>
</protein>
<organism evidence="1 2">
    <name type="scientific">Trifolium pratense</name>
    <name type="common">Red clover</name>
    <dbReference type="NCBI Taxonomy" id="57577"/>
    <lineage>
        <taxon>Eukaryota</taxon>
        <taxon>Viridiplantae</taxon>
        <taxon>Streptophyta</taxon>
        <taxon>Embryophyta</taxon>
        <taxon>Tracheophyta</taxon>
        <taxon>Spermatophyta</taxon>
        <taxon>Magnoliopsida</taxon>
        <taxon>eudicotyledons</taxon>
        <taxon>Gunneridae</taxon>
        <taxon>Pentapetalae</taxon>
        <taxon>rosids</taxon>
        <taxon>fabids</taxon>
        <taxon>Fabales</taxon>
        <taxon>Fabaceae</taxon>
        <taxon>Papilionoideae</taxon>
        <taxon>50 kb inversion clade</taxon>
        <taxon>NPAAA clade</taxon>
        <taxon>Hologalegina</taxon>
        <taxon>IRL clade</taxon>
        <taxon>Trifolieae</taxon>
        <taxon>Trifolium</taxon>
    </lineage>
</organism>
<keyword evidence="2" id="KW-1185">Reference proteome</keyword>
<comment type="caution">
    <text evidence="1">The sequence shown here is derived from an EMBL/GenBank/DDBJ whole genome shotgun (WGS) entry which is preliminary data.</text>
</comment>
<name>A0ACB0J594_TRIPR</name>
<accession>A0ACB0J594</accession>
<reference evidence="1" key="1">
    <citation type="submission" date="2023-10" db="EMBL/GenBank/DDBJ databases">
        <authorList>
            <person name="Rodriguez Cubillos JULIANA M."/>
            <person name="De Vega J."/>
        </authorList>
    </citation>
    <scope>NUCLEOTIDE SEQUENCE</scope>
</reference>
<dbReference type="EMBL" id="CASHSV030000024">
    <property type="protein sequence ID" value="CAJ2638888.1"/>
    <property type="molecule type" value="Genomic_DNA"/>
</dbReference>
<sequence length="448" mass="51203">MAEPVASAFLSSFFEVILERLASGDFNDYFSRHNLDVELVEKLSITLNSINQVLEEAEKMQIKELIEMLELLVKQKEILGLKGGARCASTEGGISWKSLKKLPTTSPEDKVNLHGRDVEKEEIIKFLLSDNDGSNRLPSLKELYISECDRIEIIGEEFYGYNSSIIPFSSLESLGFDNMYGWNEWLCPKGFPSLKVLFITECPKLKRALPQHLPCLERLASLGRTRVIESSLEKIVFNSASLEKLNFGNYNGANLEWSSFDLRSCNSLRNLTITGWCSSSLPFALNLFINLHSLHLYDCPQLKSFPQRSLPSSLSTLQINKCPKLIASREEWGLFELNSLKEFIVSDDFENVESFPEENLLPPTLNSLRLENCSKLRIITYKGLLLLKSRRLLGIDNCPCFERLPEKDLPNSLSTLYIRECPLLKQQYKKEEGECWPKICHIPYVFIY</sequence>
<dbReference type="Proteomes" id="UP001177021">
    <property type="component" value="Unassembled WGS sequence"/>
</dbReference>
<gene>
    <name evidence="1" type="ORF">MILVUS5_LOCUS9014</name>
</gene>
<evidence type="ECO:0000313" key="1">
    <source>
        <dbReference type="EMBL" id="CAJ2638888.1"/>
    </source>
</evidence>